<keyword evidence="3" id="KW-1185">Reference proteome</keyword>
<dbReference type="Proteomes" id="UP001605036">
    <property type="component" value="Unassembled WGS sequence"/>
</dbReference>
<feature type="region of interest" description="Disordered" evidence="1">
    <location>
        <begin position="66"/>
        <end position="85"/>
    </location>
</feature>
<evidence type="ECO:0000313" key="2">
    <source>
        <dbReference type="EMBL" id="KAL2609556.1"/>
    </source>
</evidence>
<name>A0ABD1XNN3_9MARC</name>
<sequence>MFQFAAAAFDGRSTHCFSLDPTCAIHCCGLQLLVVFKSWNLLLPPSIGDRIDGGCGFRHIGQRAKTAHGPKKKAPPHGEATSPATWQSKSASNLSNLYTKRTSYAWYYESRTVLGFSDIEAIHRENVLISTWAREQVRRLRAECERTVSLILF</sequence>
<accession>A0ABD1XNN3</accession>
<evidence type="ECO:0000256" key="1">
    <source>
        <dbReference type="SAM" id="MobiDB-lite"/>
    </source>
</evidence>
<dbReference type="AlphaFoldDB" id="A0ABD1XNN3"/>
<reference evidence="2 3" key="1">
    <citation type="submission" date="2024-09" db="EMBL/GenBank/DDBJ databases">
        <title>Chromosome-scale assembly of Riccia fluitans.</title>
        <authorList>
            <person name="Paukszto L."/>
            <person name="Sawicki J."/>
            <person name="Karawczyk K."/>
            <person name="Piernik-Szablinska J."/>
            <person name="Szczecinska M."/>
            <person name="Mazdziarz M."/>
        </authorList>
    </citation>
    <scope>NUCLEOTIDE SEQUENCE [LARGE SCALE GENOMIC DNA]</scope>
    <source>
        <strain evidence="2">Rf_01</strain>
        <tissue evidence="2">Aerial parts of the thallus</tissue>
    </source>
</reference>
<comment type="caution">
    <text evidence="2">The sequence shown here is derived from an EMBL/GenBank/DDBJ whole genome shotgun (WGS) entry which is preliminary data.</text>
</comment>
<protein>
    <submittedName>
        <fullName evidence="2">Uncharacterized protein</fullName>
    </submittedName>
</protein>
<gene>
    <name evidence="2" type="ORF">R1flu_028129</name>
</gene>
<proteinExistence type="predicted"/>
<feature type="compositionally biased region" description="Basic residues" evidence="1">
    <location>
        <begin position="66"/>
        <end position="75"/>
    </location>
</feature>
<evidence type="ECO:0000313" key="3">
    <source>
        <dbReference type="Proteomes" id="UP001605036"/>
    </source>
</evidence>
<dbReference type="EMBL" id="JBHFFA010000008">
    <property type="protein sequence ID" value="KAL2609556.1"/>
    <property type="molecule type" value="Genomic_DNA"/>
</dbReference>
<organism evidence="2 3">
    <name type="scientific">Riccia fluitans</name>
    <dbReference type="NCBI Taxonomy" id="41844"/>
    <lineage>
        <taxon>Eukaryota</taxon>
        <taxon>Viridiplantae</taxon>
        <taxon>Streptophyta</taxon>
        <taxon>Embryophyta</taxon>
        <taxon>Marchantiophyta</taxon>
        <taxon>Marchantiopsida</taxon>
        <taxon>Marchantiidae</taxon>
        <taxon>Marchantiales</taxon>
        <taxon>Ricciaceae</taxon>
        <taxon>Riccia</taxon>
    </lineage>
</organism>